<evidence type="ECO:0000256" key="1">
    <source>
        <dbReference type="SAM" id="SignalP"/>
    </source>
</evidence>
<proteinExistence type="predicted"/>
<feature type="signal peptide" evidence="1">
    <location>
        <begin position="1"/>
        <end position="18"/>
    </location>
</feature>
<gene>
    <name evidence="2" type="ORF">BS47DRAFT_1364351</name>
</gene>
<evidence type="ECO:0000313" key="2">
    <source>
        <dbReference type="EMBL" id="KAF9510765.1"/>
    </source>
</evidence>
<evidence type="ECO:0000313" key="3">
    <source>
        <dbReference type="Proteomes" id="UP000886523"/>
    </source>
</evidence>
<sequence>MWALAGSFPFLFVASSLAAAASSVQRLRWHSLIECPGFMQVLIGWPSSGEAGSFLKETCGDGPEHEGLGFGGGVDKRDYDDFPIGWNVVIAAMLDLVCISLARGHRIGRRGVLGGFLLPFYDTPYALGHKVSSGMGYPCHSWVMGP</sequence>
<feature type="chain" id="PRO_5040283736" description="Secreted protein" evidence="1">
    <location>
        <begin position="19"/>
        <end position="146"/>
    </location>
</feature>
<reference evidence="2" key="1">
    <citation type="journal article" date="2020" name="Nat. Commun.">
        <title>Large-scale genome sequencing of mycorrhizal fungi provides insights into the early evolution of symbiotic traits.</title>
        <authorList>
            <person name="Miyauchi S."/>
            <person name="Kiss E."/>
            <person name="Kuo A."/>
            <person name="Drula E."/>
            <person name="Kohler A."/>
            <person name="Sanchez-Garcia M."/>
            <person name="Morin E."/>
            <person name="Andreopoulos B."/>
            <person name="Barry K.W."/>
            <person name="Bonito G."/>
            <person name="Buee M."/>
            <person name="Carver A."/>
            <person name="Chen C."/>
            <person name="Cichocki N."/>
            <person name="Clum A."/>
            <person name="Culley D."/>
            <person name="Crous P.W."/>
            <person name="Fauchery L."/>
            <person name="Girlanda M."/>
            <person name="Hayes R.D."/>
            <person name="Keri Z."/>
            <person name="LaButti K."/>
            <person name="Lipzen A."/>
            <person name="Lombard V."/>
            <person name="Magnuson J."/>
            <person name="Maillard F."/>
            <person name="Murat C."/>
            <person name="Nolan M."/>
            <person name="Ohm R.A."/>
            <person name="Pangilinan J."/>
            <person name="Pereira M.F."/>
            <person name="Perotto S."/>
            <person name="Peter M."/>
            <person name="Pfister S."/>
            <person name="Riley R."/>
            <person name="Sitrit Y."/>
            <person name="Stielow J.B."/>
            <person name="Szollosi G."/>
            <person name="Zifcakova L."/>
            <person name="Stursova M."/>
            <person name="Spatafora J.W."/>
            <person name="Tedersoo L."/>
            <person name="Vaario L.M."/>
            <person name="Yamada A."/>
            <person name="Yan M."/>
            <person name="Wang P."/>
            <person name="Xu J."/>
            <person name="Bruns T."/>
            <person name="Baldrian P."/>
            <person name="Vilgalys R."/>
            <person name="Dunand C."/>
            <person name="Henrissat B."/>
            <person name="Grigoriev I.V."/>
            <person name="Hibbett D."/>
            <person name="Nagy L.G."/>
            <person name="Martin F.M."/>
        </authorList>
    </citation>
    <scope>NUCLEOTIDE SEQUENCE</scope>
    <source>
        <strain evidence="2">UP504</strain>
    </source>
</reference>
<organism evidence="2 3">
    <name type="scientific">Hydnum rufescens UP504</name>
    <dbReference type="NCBI Taxonomy" id="1448309"/>
    <lineage>
        <taxon>Eukaryota</taxon>
        <taxon>Fungi</taxon>
        <taxon>Dikarya</taxon>
        <taxon>Basidiomycota</taxon>
        <taxon>Agaricomycotina</taxon>
        <taxon>Agaricomycetes</taxon>
        <taxon>Cantharellales</taxon>
        <taxon>Hydnaceae</taxon>
        <taxon>Hydnum</taxon>
    </lineage>
</organism>
<dbReference type="AlphaFoldDB" id="A0A9P6ASS8"/>
<comment type="caution">
    <text evidence="2">The sequence shown here is derived from an EMBL/GenBank/DDBJ whole genome shotgun (WGS) entry which is preliminary data.</text>
</comment>
<protein>
    <recommendedName>
        <fullName evidence="4">Secreted protein</fullName>
    </recommendedName>
</protein>
<dbReference type="Proteomes" id="UP000886523">
    <property type="component" value="Unassembled WGS sequence"/>
</dbReference>
<evidence type="ECO:0008006" key="4">
    <source>
        <dbReference type="Google" id="ProtNLM"/>
    </source>
</evidence>
<name>A0A9P6ASS8_9AGAM</name>
<dbReference type="EMBL" id="MU129011">
    <property type="protein sequence ID" value="KAF9510765.1"/>
    <property type="molecule type" value="Genomic_DNA"/>
</dbReference>
<accession>A0A9P6ASS8</accession>
<keyword evidence="3" id="KW-1185">Reference proteome</keyword>
<keyword evidence="1" id="KW-0732">Signal</keyword>